<dbReference type="PANTHER" id="PTHR41795">
    <property type="entry name" value="EXOPOLYSACCHARIDE SYNTHESIS PROTEIN"/>
    <property type="match status" value="1"/>
</dbReference>
<dbReference type="Proteomes" id="UP000285530">
    <property type="component" value="Unassembled WGS sequence"/>
</dbReference>
<dbReference type="RefSeq" id="WP_119886296.1">
    <property type="nucleotide sequence ID" value="NZ_CP067169.1"/>
</dbReference>
<feature type="transmembrane region" description="Helical" evidence="1">
    <location>
        <begin position="171"/>
        <end position="191"/>
    </location>
</feature>
<feature type="transmembrane region" description="Helical" evidence="1">
    <location>
        <begin position="132"/>
        <end position="165"/>
    </location>
</feature>
<proteinExistence type="predicted"/>
<gene>
    <name evidence="2" type="ORF">D3P06_09200</name>
</gene>
<dbReference type="Pfam" id="PF06055">
    <property type="entry name" value="ExoD"/>
    <property type="match status" value="1"/>
</dbReference>
<protein>
    <submittedName>
        <fullName evidence="2">Exopolysaccharide biosynthesis protein</fullName>
    </submittedName>
</protein>
<evidence type="ECO:0000313" key="2">
    <source>
        <dbReference type="EMBL" id="RJL04821.1"/>
    </source>
</evidence>
<reference evidence="2 3" key="1">
    <citation type="submission" date="2018-09" db="EMBL/GenBank/DDBJ databases">
        <title>Paracoccus onubensis nov. sp. a moderate halophilic bacterium isolated from Gruta de las Maravillas (Aracena, Spain).</title>
        <authorList>
            <person name="Jurado V."/>
            <person name="Gutierrez-Patricio S."/>
            <person name="Gonzalez-Pimentel J.L."/>
            <person name="Laiz L."/>
            <person name="Saiz-Jimenez C."/>
        </authorList>
    </citation>
    <scope>NUCLEOTIDE SEQUENCE [LARGE SCALE GENOMIC DNA]</scope>
    <source>
        <strain evidence="2 3">DSM 19484</strain>
    </source>
</reference>
<organism evidence="2 3">
    <name type="scientific">Paracoccus aestuarii</name>
    <dbReference type="NCBI Taxonomy" id="453842"/>
    <lineage>
        <taxon>Bacteria</taxon>
        <taxon>Pseudomonadati</taxon>
        <taxon>Pseudomonadota</taxon>
        <taxon>Alphaproteobacteria</taxon>
        <taxon>Rhodobacterales</taxon>
        <taxon>Paracoccaceae</taxon>
        <taxon>Paracoccus</taxon>
    </lineage>
</organism>
<accession>A0A418ZWF1</accession>
<keyword evidence="1" id="KW-1133">Transmembrane helix</keyword>
<evidence type="ECO:0000256" key="1">
    <source>
        <dbReference type="SAM" id="Phobius"/>
    </source>
</evidence>
<dbReference type="AlphaFoldDB" id="A0A418ZWF1"/>
<keyword evidence="1" id="KW-0472">Membrane</keyword>
<name>A0A418ZWF1_9RHOB</name>
<evidence type="ECO:0000313" key="3">
    <source>
        <dbReference type="Proteomes" id="UP000285530"/>
    </source>
</evidence>
<sequence>MSDAMIITDLLGRVRQIADGDRVSVAAITTALGRDSLPPNLMIPALAVVSPLSGVPLFSSICGLLIALISAQMLMGRDRVWLPGFLMRRQVSGAPLRNALDWMRRPAAFLDRVTEVRLTPLVRRPMRWVTELICLCCGLAMPFLELVPFTSSLMGVVVSLLAFGMLARDGAFALLGIMAIGGLVTLVLKVVT</sequence>
<dbReference type="PIRSF" id="PIRSF033239">
    <property type="entry name" value="ExoD"/>
    <property type="match status" value="1"/>
</dbReference>
<dbReference type="OrthoDB" id="7949130at2"/>
<feature type="transmembrane region" description="Helical" evidence="1">
    <location>
        <begin position="41"/>
        <end position="69"/>
    </location>
</feature>
<keyword evidence="1" id="KW-0812">Transmembrane</keyword>
<keyword evidence="3" id="KW-1185">Reference proteome</keyword>
<dbReference type="EMBL" id="QZEV01000038">
    <property type="protein sequence ID" value="RJL04821.1"/>
    <property type="molecule type" value="Genomic_DNA"/>
</dbReference>
<dbReference type="PANTHER" id="PTHR41795:SF1">
    <property type="entry name" value="EXOPOLYSACCHARIDE SYNTHESIS PROTEIN"/>
    <property type="match status" value="1"/>
</dbReference>
<comment type="caution">
    <text evidence="2">The sequence shown here is derived from an EMBL/GenBank/DDBJ whole genome shotgun (WGS) entry which is preliminary data.</text>
</comment>
<dbReference type="InterPro" id="IPR010331">
    <property type="entry name" value="ExoD"/>
</dbReference>